<dbReference type="Pfam" id="PF13563">
    <property type="entry name" value="2_5_RNA_ligase2"/>
    <property type="match status" value="1"/>
</dbReference>
<dbReference type="NCBIfam" id="TIGR02258">
    <property type="entry name" value="2_5_ligase"/>
    <property type="match status" value="1"/>
</dbReference>
<dbReference type="EMBL" id="JACMYC010000010">
    <property type="protein sequence ID" value="MBC2961747.1"/>
    <property type="molecule type" value="Genomic_DNA"/>
</dbReference>
<dbReference type="HAMAP" id="MF_01940">
    <property type="entry name" value="RNA_CPDase"/>
    <property type="match status" value="1"/>
</dbReference>
<reference evidence="3 4" key="1">
    <citation type="submission" date="2020-08" db="EMBL/GenBank/DDBJ databases">
        <title>novel species in genus Nocardioides.</title>
        <authorList>
            <person name="Zhang G."/>
        </authorList>
    </citation>
    <scope>NUCLEOTIDE SEQUENCE [LARGE SCALE GENOMIC DNA]</scope>
    <source>
        <strain evidence="3 4">SC8A-24</strain>
    </source>
</reference>
<dbReference type="InterPro" id="IPR004175">
    <property type="entry name" value="RNA_CPDase"/>
</dbReference>
<evidence type="ECO:0000313" key="4">
    <source>
        <dbReference type="Proteomes" id="UP000604001"/>
    </source>
</evidence>
<dbReference type="Proteomes" id="UP000604001">
    <property type="component" value="Unassembled WGS sequence"/>
</dbReference>
<evidence type="ECO:0000313" key="3">
    <source>
        <dbReference type="EMBL" id="MBC2961747.1"/>
    </source>
</evidence>
<protein>
    <recommendedName>
        <fullName evidence="2">RNA 2',3'-cyclic phosphodiesterase</fullName>
        <shortName evidence="2">RNA 2',3'-CPDase</shortName>
        <ecNumber evidence="2">3.1.4.58</ecNumber>
    </recommendedName>
</protein>
<dbReference type="SUPFAM" id="SSF55144">
    <property type="entry name" value="LigT-like"/>
    <property type="match status" value="1"/>
</dbReference>
<dbReference type="InterPro" id="IPR009097">
    <property type="entry name" value="Cyclic_Pdiesterase"/>
</dbReference>
<dbReference type="EC" id="3.1.4.58" evidence="2"/>
<organism evidence="3 4">
    <name type="scientific">Nocardioides deserti</name>
    <dbReference type="NCBI Taxonomy" id="1588644"/>
    <lineage>
        <taxon>Bacteria</taxon>
        <taxon>Bacillati</taxon>
        <taxon>Actinomycetota</taxon>
        <taxon>Actinomycetes</taxon>
        <taxon>Propionibacteriales</taxon>
        <taxon>Nocardioidaceae</taxon>
        <taxon>Nocardioides</taxon>
    </lineage>
</organism>
<evidence type="ECO:0000256" key="2">
    <source>
        <dbReference type="HAMAP-Rule" id="MF_01940"/>
    </source>
</evidence>
<dbReference type="PANTHER" id="PTHR35561">
    <property type="entry name" value="RNA 2',3'-CYCLIC PHOSPHODIESTERASE"/>
    <property type="match status" value="1"/>
</dbReference>
<accession>A0ABR6UBC7</accession>
<keyword evidence="1 2" id="KW-0378">Hydrolase</keyword>
<comment type="catalytic activity">
    <reaction evidence="2">
        <text>a 3'-end 2',3'-cyclophospho-ribonucleotide-RNA + H2O = a 3'-end 2'-phospho-ribonucleotide-RNA + H(+)</text>
        <dbReference type="Rhea" id="RHEA:11828"/>
        <dbReference type="Rhea" id="RHEA-COMP:10464"/>
        <dbReference type="Rhea" id="RHEA-COMP:17353"/>
        <dbReference type="ChEBI" id="CHEBI:15377"/>
        <dbReference type="ChEBI" id="CHEBI:15378"/>
        <dbReference type="ChEBI" id="CHEBI:83064"/>
        <dbReference type="ChEBI" id="CHEBI:173113"/>
        <dbReference type="EC" id="3.1.4.58"/>
    </reaction>
</comment>
<feature type="active site" description="Proton donor" evidence="2">
    <location>
        <position position="39"/>
    </location>
</feature>
<feature type="short sequence motif" description="HXTX 1" evidence="2">
    <location>
        <begin position="39"/>
        <end position="42"/>
    </location>
</feature>
<feature type="short sequence motif" description="HXTX 2" evidence="2">
    <location>
        <begin position="129"/>
        <end position="132"/>
    </location>
</feature>
<gene>
    <name evidence="3" type="primary">thpR</name>
    <name evidence="3" type="ORF">H7344_15720</name>
</gene>
<dbReference type="Gene3D" id="3.90.1140.10">
    <property type="entry name" value="Cyclic phosphodiesterase"/>
    <property type="match status" value="1"/>
</dbReference>
<proteinExistence type="inferred from homology"/>
<evidence type="ECO:0000256" key="1">
    <source>
        <dbReference type="ARBA" id="ARBA00022801"/>
    </source>
</evidence>
<comment type="similarity">
    <text evidence="2">Belongs to the 2H phosphoesterase superfamily. ThpR family.</text>
</comment>
<keyword evidence="4" id="KW-1185">Reference proteome</keyword>
<comment type="function">
    <text evidence="2">Hydrolyzes RNA 2',3'-cyclic phosphodiester to an RNA 2'-phosphomonoester.</text>
</comment>
<dbReference type="RefSeq" id="WP_186346947.1">
    <property type="nucleotide sequence ID" value="NZ_BMMR01000002.1"/>
</dbReference>
<name>A0ABR6UBC7_9ACTN</name>
<dbReference type="PANTHER" id="PTHR35561:SF1">
    <property type="entry name" value="RNA 2',3'-CYCLIC PHOSPHODIESTERASE"/>
    <property type="match status" value="1"/>
</dbReference>
<feature type="active site" description="Proton acceptor" evidence="2">
    <location>
        <position position="129"/>
    </location>
</feature>
<sequence>MRLFAALVPPEDAVEHLDEFLAPRREAGAFRWAAAEQLHLTLAFYADVADRSLDELVERVGTAARRRTPFGVRVAGGGAFPDVARARVLWAGLETDEAGAVELERLATGCRAAASRSGVEVDGQRFRPHVTVARLGRPAEATRWVRLLDAYAGPTWTADRVTLLASYLGEGPRRRPRYEPLAELPLAGVELG</sequence>
<comment type="caution">
    <text evidence="3">The sequence shown here is derived from an EMBL/GenBank/DDBJ whole genome shotgun (WGS) entry which is preliminary data.</text>
</comment>